<dbReference type="OrthoDB" id="9792554at2"/>
<dbReference type="InterPro" id="IPR012312">
    <property type="entry name" value="Hemerythrin-like"/>
</dbReference>
<dbReference type="Proteomes" id="UP000029500">
    <property type="component" value="Chromosome"/>
</dbReference>
<dbReference type="Pfam" id="PF01814">
    <property type="entry name" value="Hemerythrin"/>
    <property type="match status" value="1"/>
</dbReference>
<name>A0A089M9J6_9BACL</name>
<dbReference type="AlphaFoldDB" id="A0A089M9J6"/>
<proteinExistence type="predicted"/>
<reference evidence="2 3" key="1">
    <citation type="submission" date="2014-08" db="EMBL/GenBank/DDBJ databases">
        <title>Comparative genomics of the Paenibacillus odorifer group.</title>
        <authorList>
            <person name="den Bakker H.C."/>
            <person name="Tsai Y.-C."/>
            <person name="Martin N."/>
            <person name="Korlach J."/>
            <person name="Wiedmann M."/>
        </authorList>
    </citation>
    <scope>NUCLEOTIDE SEQUENCE [LARGE SCALE GENOMIC DNA]</scope>
    <source>
        <strain evidence="2 3">DSM 15220</strain>
    </source>
</reference>
<evidence type="ECO:0000313" key="3">
    <source>
        <dbReference type="Proteomes" id="UP000029500"/>
    </source>
</evidence>
<dbReference type="RefSeq" id="WP_025708326.1">
    <property type="nucleotide sequence ID" value="NZ_CP009287.1"/>
</dbReference>
<dbReference type="HOGENOM" id="CLU_095978_3_0_9"/>
<dbReference type="KEGG" id="pgm:PGRAT_16400"/>
<keyword evidence="3" id="KW-1185">Reference proteome</keyword>
<organism evidence="2 3">
    <name type="scientific">Paenibacillus graminis</name>
    <dbReference type="NCBI Taxonomy" id="189425"/>
    <lineage>
        <taxon>Bacteria</taxon>
        <taxon>Bacillati</taxon>
        <taxon>Bacillota</taxon>
        <taxon>Bacilli</taxon>
        <taxon>Bacillales</taxon>
        <taxon>Paenibacillaceae</taxon>
        <taxon>Paenibacillus</taxon>
    </lineage>
</organism>
<evidence type="ECO:0000313" key="2">
    <source>
        <dbReference type="EMBL" id="AIQ69030.1"/>
    </source>
</evidence>
<gene>
    <name evidence="2" type="ORF">PGRAT_16400</name>
</gene>
<dbReference type="EMBL" id="CP009287">
    <property type="protein sequence ID" value="AIQ69030.1"/>
    <property type="molecule type" value="Genomic_DNA"/>
</dbReference>
<dbReference type="eggNOG" id="COG2846">
    <property type="taxonomic scope" value="Bacteria"/>
</dbReference>
<protein>
    <submittedName>
        <fullName evidence="2">Cation-binding protein</fullName>
    </submittedName>
</protein>
<evidence type="ECO:0000259" key="1">
    <source>
        <dbReference type="Pfam" id="PF01814"/>
    </source>
</evidence>
<accession>A0A089M9J6</accession>
<sequence>MPNPSGLRFASPAMRILENEHRYLSFLMGEWHAIVLSFEQDEQLSLEECRRKVKELRRLILDFKVPLDKHTQKEEAHFFPLLGTYIGFEQGPLVGIQQEHAEIDGYLGHFLHHTEGDIELMSQQKIASAVRDAGEAFEVLTVHFVKEEAVIFPMAESQLSEPDAGRLYSRMNTLITQ</sequence>
<dbReference type="Gene3D" id="1.20.120.520">
    <property type="entry name" value="nmb1532 protein domain like"/>
    <property type="match status" value="1"/>
</dbReference>
<feature type="domain" description="Hemerythrin-like" evidence="1">
    <location>
        <begin position="15"/>
        <end position="155"/>
    </location>
</feature>
<dbReference type="STRING" id="189425.PGRAT_16400"/>